<evidence type="ECO:0000256" key="1">
    <source>
        <dbReference type="SAM" id="Phobius"/>
    </source>
</evidence>
<dbReference type="Pfam" id="PF12146">
    <property type="entry name" value="Hydrolase_4"/>
    <property type="match status" value="1"/>
</dbReference>
<dbReference type="SUPFAM" id="SSF53474">
    <property type="entry name" value="alpha/beta-Hydrolases"/>
    <property type="match status" value="1"/>
</dbReference>
<reference evidence="4" key="1">
    <citation type="journal article" date="2019" name="Int. J. Syst. Evol. Microbiol.">
        <title>The Global Catalogue of Microorganisms (GCM) 10K type strain sequencing project: providing services to taxonomists for standard genome sequencing and annotation.</title>
        <authorList>
            <consortium name="The Broad Institute Genomics Platform"/>
            <consortium name="The Broad Institute Genome Sequencing Center for Infectious Disease"/>
            <person name="Wu L."/>
            <person name="Ma J."/>
        </authorList>
    </citation>
    <scope>NUCLEOTIDE SEQUENCE [LARGE SCALE GENOMIC DNA]</scope>
    <source>
        <strain evidence="4">KCTC 33575</strain>
    </source>
</reference>
<dbReference type="InterPro" id="IPR022742">
    <property type="entry name" value="Hydrolase_4"/>
</dbReference>
<dbReference type="RefSeq" id="WP_377771339.1">
    <property type="nucleotide sequence ID" value="NZ_JBHUOQ010000001.1"/>
</dbReference>
<proteinExistence type="predicted"/>
<keyword evidence="3" id="KW-0378">Hydrolase</keyword>
<dbReference type="GO" id="GO:0016787">
    <property type="term" value="F:hydrolase activity"/>
    <property type="evidence" value="ECO:0007669"/>
    <property type="project" value="UniProtKB-KW"/>
</dbReference>
<comment type="caution">
    <text evidence="3">The sequence shown here is derived from an EMBL/GenBank/DDBJ whole genome shotgun (WGS) entry which is preliminary data.</text>
</comment>
<dbReference type="Proteomes" id="UP001597519">
    <property type="component" value="Unassembled WGS sequence"/>
</dbReference>
<dbReference type="InterPro" id="IPR052920">
    <property type="entry name" value="DNA-binding_regulatory"/>
</dbReference>
<name>A0ABW5WRF0_9STAP</name>
<dbReference type="PANTHER" id="PTHR43358:SF5">
    <property type="entry name" value="EXPORTED PROTEIN"/>
    <property type="match status" value="1"/>
</dbReference>
<keyword evidence="1" id="KW-0812">Transmembrane</keyword>
<keyword evidence="4" id="KW-1185">Reference proteome</keyword>
<evidence type="ECO:0000313" key="3">
    <source>
        <dbReference type="EMBL" id="MFD2829385.1"/>
    </source>
</evidence>
<sequence length="306" mass="35745">MNSLWNWVLVLITAVLMLLLSLAYYASSRTLYFKLLDNETIRKREIRRKRLDEKEFDALQKDDVTIPSKYGYGISTTFVYPNDTNKWIVLCHGLAENKISQVKYMNMFIDMGYNCVLYDARRHGDTPGKNTTYGYYEKYDLETVIEYMLEHYGEDIKFGIHGESMGAATLLLYAGELSNKADFYISNASFARFSDQLTRIFSGYSEILTPVVLPISNIFFLLRGKFSLYKVSPLNIIDKIEQPVLFIHSVRDSYIPYTQTKLLFEKKRTPKASWYPARGGHVESFNRNKLEYQEKITSFIENHVEW</sequence>
<keyword evidence="1" id="KW-1133">Transmembrane helix</keyword>
<accession>A0ABW5WRF0</accession>
<evidence type="ECO:0000313" key="4">
    <source>
        <dbReference type="Proteomes" id="UP001597519"/>
    </source>
</evidence>
<dbReference type="Gene3D" id="3.40.50.1820">
    <property type="entry name" value="alpha/beta hydrolase"/>
    <property type="match status" value="1"/>
</dbReference>
<protein>
    <submittedName>
        <fullName evidence="3">Alpha/beta hydrolase</fullName>
    </submittedName>
</protein>
<keyword evidence="1" id="KW-0472">Membrane</keyword>
<feature type="domain" description="Serine aminopeptidase S33" evidence="2">
    <location>
        <begin position="85"/>
        <end position="196"/>
    </location>
</feature>
<dbReference type="EMBL" id="JBHUOQ010000001">
    <property type="protein sequence ID" value="MFD2829385.1"/>
    <property type="molecule type" value="Genomic_DNA"/>
</dbReference>
<dbReference type="PANTHER" id="PTHR43358">
    <property type="entry name" value="ALPHA/BETA-HYDROLASE"/>
    <property type="match status" value="1"/>
</dbReference>
<dbReference type="InterPro" id="IPR029058">
    <property type="entry name" value="AB_hydrolase_fold"/>
</dbReference>
<gene>
    <name evidence="3" type="ORF">ACFSX4_02830</name>
</gene>
<evidence type="ECO:0000259" key="2">
    <source>
        <dbReference type="Pfam" id="PF12146"/>
    </source>
</evidence>
<organism evidence="3 4">
    <name type="scientific">Corticicoccus populi</name>
    <dbReference type="NCBI Taxonomy" id="1812821"/>
    <lineage>
        <taxon>Bacteria</taxon>
        <taxon>Bacillati</taxon>
        <taxon>Bacillota</taxon>
        <taxon>Bacilli</taxon>
        <taxon>Bacillales</taxon>
        <taxon>Staphylococcaceae</taxon>
        <taxon>Corticicoccus</taxon>
    </lineage>
</organism>
<feature type="transmembrane region" description="Helical" evidence="1">
    <location>
        <begin position="6"/>
        <end position="26"/>
    </location>
</feature>